<comment type="caution">
    <text evidence="2">The sequence shown here is derived from an EMBL/GenBank/DDBJ whole genome shotgun (WGS) entry which is preliminary data.</text>
</comment>
<dbReference type="Pfam" id="PF00078">
    <property type="entry name" value="RVT_1"/>
    <property type="match status" value="1"/>
</dbReference>
<dbReference type="PANTHER" id="PTHR19446">
    <property type="entry name" value="REVERSE TRANSCRIPTASES"/>
    <property type="match status" value="1"/>
</dbReference>
<dbReference type="InterPro" id="IPR000477">
    <property type="entry name" value="RT_dom"/>
</dbReference>
<gene>
    <name evidence="2" type="primary">NCL1_58557</name>
    <name evidence="2" type="ORF">TNCV_4025311</name>
</gene>
<proteinExistence type="predicted"/>
<dbReference type="EMBL" id="BMAU01021405">
    <property type="protein sequence ID" value="GFY32907.1"/>
    <property type="molecule type" value="Genomic_DNA"/>
</dbReference>
<dbReference type="AlphaFoldDB" id="A0A8X6WE49"/>
<keyword evidence="3" id="KW-1185">Reference proteome</keyword>
<accession>A0A8X6WE49</accession>
<name>A0A8X6WE49_TRICX</name>
<evidence type="ECO:0000259" key="1">
    <source>
        <dbReference type="Pfam" id="PF00078"/>
    </source>
</evidence>
<sequence length="105" mass="12546">MEKMVLRRLTFHLHSRNLLPEEQHGFTKEHSTTDQILYFCQRIRHAHNRKPTNHTVAVFLDLSKVFDRVWNNLLVSKLYKMFGIGKKAIPLDLRLLEKQTYQSEV</sequence>
<protein>
    <submittedName>
        <fullName evidence="2">RTase</fullName>
    </submittedName>
</protein>
<evidence type="ECO:0000313" key="3">
    <source>
        <dbReference type="Proteomes" id="UP000887159"/>
    </source>
</evidence>
<feature type="domain" description="Reverse transcriptase" evidence="1">
    <location>
        <begin position="1"/>
        <end position="85"/>
    </location>
</feature>
<reference evidence="2" key="1">
    <citation type="submission" date="2020-08" db="EMBL/GenBank/DDBJ databases">
        <title>Multicomponent nature underlies the extraordinary mechanical properties of spider dragline silk.</title>
        <authorList>
            <person name="Kono N."/>
            <person name="Nakamura H."/>
            <person name="Mori M."/>
            <person name="Yoshida Y."/>
            <person name="Ohtoshi R."/>
            <person name="Malay A.D."/>
            <person name="Moran D.A.P."/>
            <person name="Tomita M."/>
            <person name="Numata K."/>
            <person name="Arakawa K."/>
        </authorList>
    </citation>
    <scope>NUCLEOTIDE SEQUENCE</scope>
</reference>
<dbReference type="Proteomes" id="UP000887159">
    <property type="component" value="Unassembled WGS sequence"/>
</dbReference>
<organism evidence="2 3">
    <name type="scientific">Trichonephila clavipes</name>
    <name type="common">Golden silk orbweaver</name>
    <name type="synonym">Nephila clavipes</name>
    <dbReference type="NCBI Taxonomy" id="2585209"/>
    <lineage>
        <taxon>Eukaryota</taxon>
        <taxon>Metazoa</taxon>
        <taxon>Ecdysozoa</taxon>
        <taxon>Arthropoda</taxon>
        <taxon>Chelicerata</taxon>
        <taxon>Arachnida</taxon>
        <taxon>Araneae</taxon>
        <taxon>Araneomorphae</taxon>
        <taxon>Entelegynae</taxon>
        <taxon>Araneoidea</taxon>
        <taxon>Nephilidae</taxon>
        <taxon>Trichonephila</taxon>
    </lineage>
</organism>
<evidence type="ECO:0000313" key="2">
    <source>
        <dbReference type="EMBL" id="GFY32907.1"/>
    </source>
</evidence>